<sequence>MSKMINVYRRYALAGATFSVAISIGFLMQSGEANSAGRLSQQPASGVTPDLGAATPARLPPEALPPLSDVQDLSALPMLPREIGPKADFPSQPVILTVSRDSPVGMMPEEETTPMLGCDVALLAEPEAGAMVRVSLSAPCLMGERVTLHHSDMRFTELVGADGMLTVSIPALTEQAVFIVAFANGEGAVASANVPSLPFYDRVVVQWKGPVGLQLHAREYEADYGSDGHVWRGASRDVSILANGQGGYLTRLGNTQTPDALMAEIYTFPSGTAPLQGHVRLSVEAEVDAVNCSKDVTAQSIQLRSDKPPKLQDFHLTLPDCDAVGEFLVLKNLLEDLTIAQN</sequence>
<protein>
    <submittedName>
        <fullName evidence="2">Translocase</fullName>
    </submittedName>
</protein>
<reference evidence="2 3" key="1">
    <citation type="submission" date="2019-04" db="EMBL/GenBank/DDBJ databases">
        <title>Genome sequence of Pelagicola litoralis CL-ES2.</title>
        <authorList>
            <person name="Cao J."/>
        </authorList>
    </citation>
    <scope>NUCLEOTIDE SEQUENCE [LARGE SCALE GENOMIC DNA]</scope>
    <source>
        <strain evidence="2 3">CL-ES2</strain>
    </source>
</reference>
<evidence type="ECO:0000256" key="1">
    <source>
        <dbReference type="SAM" id="MobiDB-lite"/>
    </source>
</evidence>
<dbReference type="AlphaFoldDB" id="A0A4U7N139"/>
<evidence type="ECO:0000313" key="2">
    <source>
        <dbReference type="EMBL" id="TKZ19352.1"/>
    </source>
</evidence>
<dbReference type="OrthoDB" id="7956241at2"/>
<keyword evidence="3" id="KW-1185">Reference proteome</keyword>
<comment type="caution">
    <text evidence="2">The sequence shown here is derived from an EMBL/GenBank/DDBJ whole genome shotgun (WGS) entry which is preliminary data.</text>
</comment>
<evidence type="ECO:0000313" key="3">
    <source>
        <dbReference type="Proteomes" id="UP000306575"/>
    </source>
</evidence>
<dbReference type="Proteomes" id="UP000306575">
    <property type="component" value="Unassembled WGS sequence"/>
</dbReference>
<organism evidence="2 3">
    <name type="scientific">Shimia litoralis</name>
    <dbReference type="NCBI Taxonomy" id="420403"/>
    <lineage>
        <taxon>Bacteria</taxon>
        <taxon>Pseudomonadati</taxon>
        <taxon>Pseudomonadota</taxon>
        <taxon>Alphaproteobacteria</taxon>
        <taxon>Rhodobacterales</taxon>
        <taxon>Roseobacteraceae</taxon>
    </lineage>
</organism>
<accession>A0A4U7N139</accession>
<name>A0A4U7N139_9RHOB</name>
<proteinExistence type="predicted"/>
<feature type="region of interest" description="Disordered" evidence="1">
    <location>
        <begin position="37"/>
        <end position="66"/>
    </location>
</feature>
<dbReference type="EMBL" id="SULI01000013">
    <property type="protein sequence ID" value="TKZ19352.1"/>
    <property type="molecule type" value="Genomic_DNA"/>
</dbReference>
<dbReference type="RefSeq" id="WP_138016536.1">
    <property type="nucleotide sequence ID" value="NZ_SULI01000013.1"/>
</dbReference>
<gene>
    <name evidence="2" type="ORF">FAP39_11430</name>
</gene>